<dbReference type="EMBL" id="CP006694">
    <property type="protein sequence ID" value="EKT85476.2"/>
    <property type="molecule type" value="Genomic_DNA"/>
</dbReference>
<dbReference type="STRING" id="758847.LSS_17440"/>
<evidence type="ECO:0000313" key="2">
    <source>
        <dbReference type="Proteomes" id="UP000035800"/>
    </source>
</evidence>
<dbReference type="Proteomes" id="UP000035800">
    <property type="component" value="Chromosome I"/>
</dbReference>
<dbReference type="KEGG" id="lst:LSS_17440"/>
<name>K8XX72_9LEPT</name>
<organism evidence="1 2">
    <name type="scientific">Leptospira santarosai serovar Shermani str. LT 821</name>
    <dbReference type="NCBI Taxonomy" id="758847"/>
    <lineage>
        <taxon>Bacteria</taxon>
        <taxon>Pseudomonadati</taxon>
        <taxon>Spirochaetota</taxon>
        <taxon>Spirochaetia</taxon>
        <taxon>Leptospirales</taxon>
        <taxon>Leptospiraceae</taxon>
        <taxon>Leptospira</taxon>
    </lineage>
</organism>
<evidence type="ECO:0000313" key="1">
    <source>
        <dbReference type="EMBL" id="EKT85476.2"/>
    </source>
</evidence>
<proteinExistence type="predicted"/>
<reference evidence="1 2" key="1">
    <citation type="journal article" date="2012" name="Gene">
        <title>Sequence of Leptospira santarosai serovar Shermani genome and prediction of virulence-associated genes.</title>
        <authorList>
            <person name="Chou L.F."/>
            <person name="Chen Y.T."/>
            <person name="Lu C.W."/>
            <person name="Ko Y.C."/>
            <person name="Tang C.Y."/>
            <person name="Pan M.J."/>
            <person name="Tian Y.C."/>
            <person name="Chiu C.H."/>
            <person name="Hung C.C."/>
            <person name="Yang C.W."/>
        </authorList>
    </citation>
    <scope>NUCLEOTIDE SEQUENCE [LARGE SCALE GENOMIC DNA]</scope>
    <source>
        <strain evidence="1">LT 821</strain>
    </source>
</reference>
<accession>K8XX72</accession>
<dbReference type="AlphaFoldDB" id="K8XX72"/>
<sequence>MPLAKETGRKYIPVVRYGNREWGGIGGKVTVERNRFL</sequence>
<reference evidence="1 2" key="2">
    <citation type="journal article" date="2014" name="Emerg. Microbes Infect.">
        <title>Potential impact on kidney infection: a whole-genome analysis of Leptospira santarosai serovar Shermani.</title>
        <authorList>
            <person name="Chou L.F."/>
            <person name="Chen T.W."/>
            <person name="Ko Y.C."/>
            <person name="Pan M.J."/>
            <person name="Tian Y.C."/>
            <person name="Chiu C.H."/>
            <person name="Tang P."/>
            <person name="Hung C.C."/>
            <person name="Yang C.W."/>
        </authorList>
    </citation>
    <scope>NUCLEOTIDE SEQUENCE</scope>
    <source>
        <strain evidence="1 2">LT 821</strain>
    </source>
</reference>
<gene>
    <name evidence="1" type="ORF">LSS_17440</name>
</gene>
<protein>
    <submittedName>
        <fullName evidence="1">Uncharacterized protein</fullName>
    </submittedName>
</protein>